<keyword evidence="2" id="KW-0812">Transmembrane</keyword>
<proteinExistence type="predicted"/>
<gene>
    <name evidence="5" type="ORF">QLQ84_09405</name>
</gene>
<protein>
    <submittedName>
        <fullName evidence="5">TadG family pilus assembly protein</fullName>
    </submittedName>
</protein>
<reference evidence="5 6" key="1">
    <citation type="submission" date="2023-04" db="EMBL/GenBank/DDBJ databases">
        <title>Halomonas strains isolated from rhizosphere soil.</title>
        <authorList>
            <person name="Xu L."/>
            <person name="Sun J.-Q."/>
        </authorList>
    </citation>
    <scope>NUCLEOTIDE SEQUENCE [LARGE SCALE GENOMIC DNA]</scope>
    <source>
        <strain evidence="5 6">LN1S58</strain>
    </source>
</reference>
<evidence type="ECO:0000313" key="6">
    <source>
        <dbReference type="Proteomes" id="UP001244242"/>
    </source>
</evidence>
<evidence type="ECO:0000256" key="1">
    <source>
        <dbReference type="SAM" id="MobiDB-lite"/>
    </source>
</evidence>
<evidence type="ECO:0000259" key="3">
    <source>
        <dbReference type="Pfam" id="PF09977"/>
    </source>
</evidence>
<keyword evidence="2" id="KW-0472">Membrane</keyword>
<evidence type="ECO:0000256" key="2">
    <source>
        <dbReference type="SAM" id="Phobius"/>
    </source>
</evidence>
<comment type="caution">
    <text evidence="5">The sequence shown here is derived from an EMBL/GenBank/DDBJ whole genome shotgun (WGS) entry which is preliminary data.</text>
</comment>
<dbReference type="Proteomes" id="UP001244242">
    <property type="component" value="Unassembled WGS sequence"/>
</dbReference>
<feature type="transmembrane region" description="Helical" evidence="2">
    <location>
        <begin position="21"/>
        <end position="43"/>
    </location>
</feature>
<dbReference type="InterPro" id="IPR028087">
    <property type="entry name" value="Tad_N"/>
</dbReference>
<feature type="region of interest" description="Disordered" evidence="1">
    <location>
        <begin position="81"/>
        <end position="115"/>
    </location>
</feature>
<dbReference type="RefSeq" id="WP_282721490.1">
    <property type="nucleotide sequence ID" value="NZ_JASCQO010000035.1"/>
</dbReference>
<evidence type="ECO:0000313" key="5">
    <source>
        <dbReference type="EMBL" id="MDI5934004.1"/>
    </source>
</evidence>
<name>A0ABT6VJ48_9GAMM</name>
<dbReference type="Pfam" id="PF13400">
    <property type="entry name" value="Tad"/>
    <property type="match status" value="1"/>
</dbReference>
<dbReference type="EMBL" id="JASCQO010000035">
    <property type="protein sequence ID" value="MDI5934004.1"/>
    <property type="molecule type" value="Genomic_DNA"/>
</dbReference>
<keyword evidence="6" id="KW-1185">Reference proteome</keyword>
<organism evidence="5 6">
    <name type="scientific">Halomonas kalidii</name>
    <dbReference type="NCBI Taxonomy" id="3043293"/>
    <lineage>
        <taxon>Bacteria</taxon>
        <taxon>Pseudomonadati</taxon>
        <taxon>Pseudomonadota</taxon>
        <taxon>Gammaproteobacteria</taxon>
        <taxon>Oceanospirillales</taxon>
        <taxon>Halomonadaceae</taxon>
        <taxon>Halomonas</taxon>
    </lineage>
</organism>
<dbReference type="InterPro" id="IPR018705">
    <property type="entry name" value="DUF2134_membrane"/>
</dbReference>
<keyword evidence="2" id="KW-1133">Transmembrane helix</keyword>
<feature type="domain" description="DUF2134" evidence="3">
    <location>
        <begin position="94"/>
        <end position="194"/>
    </location>
</feature>
<feature type="domain" description="Putative Flp pilus-assembly TadG-like N-terminal" evidence="4">
    <location>
        <begin position="24"/>
        <end position="68"/>
    </location>
</feature>
<sequence>MMKLQRSRRAGWRHGSPGRQGGVSIVLVTLALFMLLAFTALSVDGGNLLVAKNELHNAADAGSLAGARFLYVKDGSWVNDGTRPFDPDDPGDPFKSAEARATEAAEANNSQNSSAEVLSAQRGHWSFADRTFTPNHYSLEPVDLFEESTEDLDLNPNFINAVEVVTARQQTQVEAFFGRVLGFEGYDVVARSVAYIGFAGTLRPEDVDQPIALCKQALQDPDGNFSCNLGRFIPDGDQTGGWTNFEHDQNGATNANELRDLVEGDGNENEMYFGEDIATNNGQVQSAFQAFYDRWVDETSRETTWTLTLPVIDCEDGVAPGNRLVGTVTVHIVWAVSNAQENKIDEFAPERMGLEADAEGVEWPGDWENASTDGETRWDDFVDHFSLRGEDDTPADWRKMSIYFLPSCDYHEPKGQTGGENFGILARIPVLVD</sequence>
<dbReference type="Pfam" id="PF09977">
    <property type="entry name" value="Tad_C"/>
    <property type="match status" value="1"/>
</dbReference>
<evidence type="ECO:0000259" key="4">
    <source>
        <dbReference type="Pfam" id="PF13400"/>
    </source>
</evidence>
<accession>A0ABT6VJ48</accession>
<feature type="compositionally biased region" description="Low complexity" evidence="1">
    <location>
        <begin position="104"/>
        <end position="115"/>
    </location>
</feature>